<protein>
    <recommendedName>
        <fullName evidence="3">ESX-1 secretion-associated protein</fullName>
    </recommendedName>
</protein>
<accession>A0ABV8ILZ0</accession>
<comment type="caution">
    <text evidence="1">The sequence shown here is derived from an EMBL/GenBank/DDBJ whole genome shotgun (WGS) entry which is preliminary data.</text>
</comment>
<gene>
    <name evidence="1" type="ORF">ACFO0C_09705</name>
</gene>
<evidence type="ECO:0000313" key="1">
    <source>
        <dbReference type="EMBL" id="MFC4065208.1"/>
    </source>
</evidence>
<evidence type="ECO:0008006" key="3">
    <source>
        <dbReference type="Google" id="ProtNLM"/>
    </source>
</evidence>
<dbReference type="EMBL" id="JBHSBL010000007">
    <property type="protein sequence ID" value="MFC4065208.1"/>
    <property type="molecule type" value="Genomic_DNA"/>
</dbReference>
<name>A0ABV8ILZ0_9ACTN</name>
<dbReference type="RefSeq" id="WP_378066240.1">
    <property type="nucleotide sequence ID" value="NZ_JBHSBL010000007.1"/>
</dbReference>
<dbReference type="Proteomes" id="UP001595867">
    <property type="component" value="Unassembled WGS sequence"/>
</dbReference>
<organism evidence="1 2">
    <name type="scientific">Actinoplanes subglobosus</name>
    <dbReference type="NCBI Taxonomy" id="1547892"/>
    <lineage>
        <taxon>Bacteria</taxon>
        <taxon>Bacillati</taxon>
        <taxon>Actinomycetota</taxon>
        <taxon>Actinomycetes</taxon>
        <taxon>Micromonosporales</taxon>
        <taxon>Micromonosporaceae</taxon>
        <taxon>Actinoplanes</taxon>
    </lineage>
</organism>
<proteinExistence type="predicted"/>
<evidence type="ECO:0000313" key="2">
    <source>
        <dbReference type="Proteomes" id="UP001595867"/>
    </source>
</evidence>
<reference evidence="2" key="1">
    <citation type="journal article" date="2019" name="Int. J. Syst. Evol. Microbiol.">
        <title>The Global Catalogue of Microorganisms (GCM) 10K type strain sequencing project: providing services to taxonomists for standard genome sequencing and annotation.</title>
        <authorList>
            <consortium name="The Broad Institute Genomics Platform"/>
            <consortium name="The Broad Institute Genome Sequencing Center for Infectious Disease"/>
            <person name="Wu L."/>
            <person name="Ma J."/>
        </authorList>
    </citation>
    <scope>NUCLEOTIDE SEQUENCE [LARGE SCALE GENOMIC DNA]</scope>
    <source>
        <strain evidence="2">TBRC 5832</strain>
    </source>
</reference>
<keyword evidence="2" id="KW-1185">Reference proteome</keyword>
<sequence length="122" mass="12981">MAEQSLNLTADLANLHEAGAIYLPLVADQFAGARQQLGVNEAQDDRFWRPAEFMGGGNGPVQKALANMRDTMAAVLLDSETNMRDTGRALVTAAQIYGDEDALNAELIRRGLEPPAGTPGQG</sequence>